<dbReference type="Proteomes" id="UP001241848">
    <property type="component" value="Unassembled WGS sequence"/>
</dbReference>
<gene>
    <name evidence="1" type="ORF">OIN60_19865</name>
</gene>
<dbReference type="EMBL" id="JAPCKK010000031">
    <property type="protein sequence ID" value="MDP4098985.1"/>
    <property type="molecule type" value="Genomic_DNA"/>
</dbReference>
<dbReference type="RefSeq" id="WP_305756603.1">
    <property type="nucleotide sequence ID" value="NZ_JAPCKK010000031.1"/>
</dbReference>
<comment type="caution">
    <text evidence="1">The sequence shown here is derived from an EMBL/GenBank/DDBJ whole genome shotgun (WGS) entry which is preliminary data.</text>
</comment>
<organism evidence="1 2">
    <name type="scientific">Paenibacillus zeirhizosphaerae</name>
    <dbReference type="NCBI Taxonomy" id="2987519"/>
    <lineage>
        <taxon>Bacteria</taxon>
        <taxon>Bacillati</taxon>
        <taxon>Bacillota</taxon>
        <taxon>Bacilli</taxon>
        <taxon>Bacillales</taxon>
        <taxon>Paenibacillaceae</taxon>
        <taxon>Paenibacillus</taxon>
    </lineage>
</organism>
<evidence type="ECO:0000313" key="1">
    <source>
        <dbReference type="EMBL" id="MDP4098985.1"/>
    </source>
</evidence>
<evidence type="ECO:0008006" key="3">
    <source>
        <dbReference type="Google" id="ProtNLM"/>
    </source>
</evidence>
<accession>A0ABT9FWB5</accession>
<keyword evidence="2" id="KW-1185">Reference proteome</keyword>
<evidence type="ECO:0000313" key="2">
    <source>
        <dbReference type="Proteomes" id="UP001241848"/>
    </source>
</evidence>
<proteinExistence type="predicted"/>
<reference evidence="1 2" key="1">
    <citation type="submission" date="2022-10" db="EMBL/GenBank/DDBJ databases">
        <title>Paenibacillus description and whole genome data of maize root bacterial community.</title>
        <authorList>
            <person name="Marton D."/>
            <person name="Farkas M."/>
            <person name="Cserhati M."/>
        </authorList>
    </citation>
    <scope>NUCLEOTIDE SEQUENCE [LARGE SCALE GENOMIC DNA]</scope>
    <source>
        <strain evidence="1 2">P96</strain>
    </source>
</reference>
<protein>
    <recommendedName>
        <fullName evidence="3">DUF2577 domain-containing protein</fullName>
    </recommendedName>
</protein>
<name>A0ABT9FWB5_9BACL</name>
<sequence>MNKDPYTNLASALHSTFSKQTKQAVSGVGAVLGTITATGLKLDDFKHELQDYMIAELPGMLALPRYMGTGTTAKLEEPYWDDKQINTSFYMEKTDIEDVRLELNQGLKPGDRVLAVRVNGGNDVVVVCRVVSAGA</sequence>